<dbReference type="RefSeq" id="WP_008278845.1">
    <property type="nucleotide sequence ID" value="NZ_AAXW01000110.1"/>
</dbReference>
<keyword evidence="3" id="KW-1185">Reference proteome</keyword>
<dbReference type="InterPro" id="IPR011659">
    <property type="entry name" value="WD40"/>
</dbReference>
<dbReference type="InterPro" id="IPR050585">
    <property type="entry name" value="Xaa-Pro_dipeptidyl-ppase/CocE"/>
</dbReference>
<dbReference type="Pfam" id="PF00326">
    <property type="entry name" value="Peptidase_S9"/>
    <property type="match status" value="1"/>
</dbReference>
<protein>
    <recommendedName>
        <fullName evidence="1">Peptidase S9 prolyl oligopeptidase catalytic domain-containing protein</fullName>
    </recommendedName>
</protein>
<proteinExistence type="predicted"/>
<dbReference type="InterPro" id="IPR029058">
    <property type="entry name" value="AB_hydrolase_fold"/>
</dbReference>
<dbReference type="PANTHER" id="PTHR43056">
    <property type="entry name" value="PEPTIDASE S9 PROLYL OLIGOPEPTIDASE"/>
    <property type="match status" value="1"/>
</dbReference>
<dbReference type="InterPro" id="IPR001375">
    <property type="entry name" value="Peptidase_S9_cat"/>
</dbReference>
<organism evidence="2 3">
    <name type="scientific">Crocosphaera chwakensis CCY0110</name>
    <dbReference type="NCBI Taxonomy" id="391612"/>
    <lineage>
        <taxon>Bacteria</taxon>
        <taxon>Bacillati</taxon>
        <taxon>Cyanobacteriota</taxon>
        <taxon>Cyanophyceae</taxon>
        <taxon>Oscillatoriophycideae</taxon>
        <taxon>Chroococcales</taxon>
        <taxon>Aphanothecaceae</taxon>
        <taxon>Crocosphaera</taxon>
        <taxon>Crocosphaera chwakensis</taxon>
    </lineage>
</organism>
<dbReference type="Gene3D" id="2.120.10.30">
    <property type="entry name" value="TolB, C-terminal domain"/>
    <property type="match status" value="1"/>
</dbReference>
<dbReference type="GO" id="GO:0008236">
    <property type="term" value="F:serine-type peptidase activity"/>
    <property type="evidence" value="ECO:0007669"/>
    <property type="project" value="InterPro"/>
</dbReference>
<dbReference type="OrthoDB" id="108903at2"/>
<dbReference type="eggNOG" id="COG1506">
    <property type="taxonomic scope" value="Bacteria"/>
</dbReference>
<dbReference type="Proteomes" id="UP000003781">
    <property type="component" value="Unassembled WGS sequence"/>
</dbReference>
<gene>
    <name evidence="2" type="ORF">CY0110_29019</name>
</gene>
<dbReference type="Gene3D" id="3.40.50.1820">
    <property type="entry name" value="alpha/beta hydrolase"/>
    <property type="match status" value="1"/>
</dbReference>
<evidence type="ECO:0000313" key="3">
    <source>
        <dbReference type="Proteomes" id="UP000003781"/>
    </source>
</evidence>
<evidence type="ECO:0000259" key="1">
    <source>
        <dbReference type="Pfam" id="PF00326"/>
    </source>
</evidence>
<dbReference type="PANTHER" id="PTHR43056:SF5">
    <property type="entry name" value="PEPTIDASE S9 PROLYL OLIGOPEPTIDASE CATALYTIC DOMAIN-CONTAINING PROTEIN"/>
    <property type="match status" value="1"/>
</dbReference>
<dbReference type="SUPFAM" id="SSF53474">
    <property type="entry name" value="alpha/beta-Hydrolases"/>
    <property type="match status" value="1"/>
</dbReference>
<accession>A3IZN0</accession>
<dbReference type="MEROPS" id="S09.074"/>
<dbReference type="SUPFAM" id="SSF69322">
    <property type="entry name" value="Tricorn protease domain 2"/>
    <property type="match status" value="1"/>
</dbReference>
<reference evidence="2 3" key="1">
    <citation type="submission" date="2007-03" db="EMBL/GenBank/DDBJ databases">
        <authorList>
            <person name="Stal L."/>
            <person name="Ferriera S."/>
            <person name="Johnson J."/>
            <person name="Kravitz S."/>
            <person name="Beeson K."/>
            <person name="Sutton G."/>
            <person name="Rogers Y.-H."/>
            <person name="Friedman R."/>
            <person name="Frazier M."/>
            <person name="Venter J.C."/>
        </authorList>
    </citation>
    <scope>NUCLEOTIDE SEQUENCE [LARGE SCALE GENOMIC DNA]</scope>
    <source>
        <strain evidence="2 3">CCY0110</strain>
    </source>
</reference>
<comment type="caution">
    <text evidence="2">The sequence shown here is derived from an EMBL/GenBank/DDBJ whole genome shotgun (WGS) entry which is preliminary data.</text>
</comment>
<dbReference type="InterPro" id="IPR011042">
    <property type="entry name" value="6-blade_b-propeller_TolB-like"/>
</dbReference>
<dbReference type="EMBL" id="AAXW01000110">
    <property type="protein sequence ID" value="EAZ88066.1"/>
    <property type="molecule type" value="Genomic_DNA"/>
</dbReference>
<evidence type="ECO:0000313" key="2">
    <source>
        <dbReference type="EMBL" id="EAZ88066.1"/>
    </source>
</evidence>
<dbReference type="AlphaFoldDB" id="A3IZN0"/>
<dbReference type="GO" id="GO:0006508">
    <property type="term" value="P:proteolysis"/>
    <property type="evidence" value="ECO:0007669"/>
    <property type="project" value="InterPro"/>
</dbReference>
<feature type="domain" description="Peptidase S9 prolyl oligopeptidase catalytic" evidence="1">
    <location>
        <begin position="420"/>
        <end position="628"/>
    </location>
</feature>
<name>A3IZN0_9CHRO</name>
<dbReference type="Pfam" id="PF07676">
    <property type="entry name" value="PD40"/>
    <property type="match status" value="2"/>
</dbReference>
<sequence length="645" mass="72967">MLTPIIAPFGSWKSPITSDLIVAKSIKLGGVVFDNDDIYWLEGRPQEKGRNVLVKYSPDGQITEITSQPFNVRSRVHEYGGGSFLVKDGVIYFVNYQDQRLYQKLPNEEPKPLTPENQCRYADFIIDTKHNRLISICEDHSHPNRECENKVVSININNGEIKTLIEGDNFYSSPRLSPDGTKLAWISWNHPNMPWDGTKLWLAKIESDGALKDIKWIAGDIDESISEPKWSPDGQLYYVSDQSGWSNLYCYKSNVNNVPIFPFTAEFSYPHWVFGLSTYTFVSENKIICAFTQDGRWYVGSLNIPNRQFSILELPYSNIASLDSHNKEVVFLGSSTIEPTSVIHLDLHLSQTEVLKSSCIIDVDSGYFSEPELIEFPTENNLTAYAWYYPPQNKDYTFPNGELPPLLVKSHGGPTAAATPSFSLKIQYWTSRGFGYLDVNYGGSTGFGKAYRQRLEKNWGLVDVNDCINGANYLVEQGKVDGDRLAISGGSAGGYTTLAALTFHDTFKAGASYYGVSDLESLAKDTHKFEARYLDKLIGQYPEEKEIYEQRSPINFTDQLNCPVIFFQGLEDKVVPPSQAEMMVESLKNKGIPVAYIPFEGEQHGFRQADNIKYALDSEFYFYSRIFNFTPAEILDPINIFNYDS</sequence>